<gene>
    <name evidence="1" type="ORF">COA17_04845</name>
</gene>
<name>A0A2A4I3E1_9SPHN</name>
<dbReference type="AlphaFoldDB" id="A0A2A4I3E1"/>
<dbReference type="EMBL" id="NWVD01000001">
    <property type="protein sequence ID" value="PCG10709.1"/>
    <property type="molecule type" value="Genomic_DNA"/>
</dbReference>
<comment type="caution">
    <text evidence="1">The sequence shown here is derived from an EMBL/GenBank/DDBJ whole genome shotgun (WGS) entry which is preliminary data.</text>
</comment>
<keyword evidence="2" id="KW-1185">Reference proteome</keyword>
<proteinExistence type="predicted"/>
<organism evidence="1 2">
    <name type="scientific">Sphingomonas ginsenosidimutans</name>
    <dbReference type="NCBI Taxonomy" id="862134"/>
    <lineage>
        <taxon>Bacteria</taxon>
        <taxon>Pseudomonadati</taxon>
        <taxon>Pseudomonadota</taxon>
        <taxon>Alphaproteobacteria</taxon>
        <taxon>Sphingomonadales</taxon>
        <taxon>Sphingomonadaceae</taxon>
        <taxon>Sphingomonas</taxon>
    </lineage>
</organism>
<reference evidence="1 2" key="1">
    <citation type="submission" date="2017-09" db="EMBL/GenBank/DDBJ databases">
        <title>Sphingomonas ginsenosidimutans KACC 14949, whole genome shotgun sequence.</title>
        <authorList>
            <person name="Feng G."/>
            <person name="Zhu H."/>
        </authorList>
    </citation>
    <scope>NUCLEOTIDE SEQUENCE [LARGE SCALE GENOMIC DNA]</scope>
    <source>
        <strain evidence="1 2">KACC 14949</strain>
    </source>
</reference>
<dbReference type="RefSeq" id="WP_066489081.1">
    <property type="nucleotide sequence ID" value="NZ_JAIEOT010000105.1"/>
</dbReference>
<evidence type="ECO:0008006" key="3">
    <source>
        <dbReference type="Google" id="ProtNLM"/>
    </source>
</evidence>
<evidence type="ECO:0000313" key="2">
    <source>
        <dbReference type="Proteomes" id="UP000218784"/>
    </source>
</evidence>
<dbReference type="Proteomes" id="UP000218784">
    <property type="component" value="Unassembled WGS sequence"/>
</dbReference>
<evidence type="ECO:0000313" key="1">
    <source>
        <dbReference type="EMBL" id="PCG10709.1"/>
    </source>
</evidence>
<accession>A0A2A4I3E1</accession>
<protein>
    <recommendedName>
        <fullName evidence="3">STAS/SEC14 domain-containing protein</fullName>
    </recommendedName>
</protein>
<sequence>MKAEYSFDPDTAHGLMRVRMAGFFEPVDVTRFAADLMEQLANLGRPPGEHLTMVDIRAMDIQSQQAVERFEQVLANSPMRSRRLAFVVGRSLSRMQIKRAASSRDAGYFQCPESAEAWLLGKDDAAAA</sequence>